<comment type="caution">
    <text evidence="1">The sequence shown here is derived from an EMBL/GenBank/DDBJ whole genome shotgun (WGS) entry which is preliminary data.</text>
</comment>
<evidence type="ECO:0000313" key="1">
    <source>
        <dbReference type="EMBL" id="RAI39706.1"/>
    </source>
</evidence>
<evidence type="ECO:0000313" key="2">
    <source>
        <dbReference type="Proteomes" id="UP000248863"/>
    </source>
</evidence>
<protein>
    <submittedName>
        <fullName evidence="1">Uncharacterized protein</fullName>
    </submittedName>
</protein>
<gene>
    <name evidence="1" type="ORF">CH338_08630</name>
</gene>
<dbReference type="EMBL" id="NPEU01000066">
    <property type="protein sequence ID" value="RAI39706.1"/>
    <property type="molecule type" value="Genomic_DNA"/>
</dbReference>
<dbReference type="AlphaFoldDB" id="A0A327KP66"/>
<dbReference type="Proteomes" id="UP000248863">
    <property type="component" value="Unassembled WGS sequence"/>
</dbReference>
<keyword evidence="2" id="KW-1185">Reference proteome</keyword>
<accession>A0A327KP66</accession>
<reference evidence="1 2" key="1">
    <citation type="submission" date="2017-07" db="EMBL/GenBank/DDBJ databases">
        <title>Draft Genome Sequences of Select Purple Nonsulfur Bacteria.</title>
        <authorList>
            <person name="Lasarre B."/>
            <person name="Mckinlay J.B."/>
        </authorList>
    </citation>
    <scope>NUCLEOTIDE SEQUENCE [LARGE SCALE GENOMIC DNA]</scope>
    <source>
        <strain evidence="1 2">DSM 11907</strain>
    </source>
</reference>
<organism evidence="1 2">
    <name type="scientific">Rhodoplanes elegans</name>
    <dbReference type="NCBI Taxonomy" id="29408"/>
    <lineage>
        <taxon>Bacteria</taxon>
        <taxon>Pseudomonadati</taxon>
        <taxon>Pseudomonadota</taxon>
        <taxon>Alphaproteobacteria</taxon>
        <taxon>Hyphomicrobiales</taxon>
        <taxon>Nitrobacteraceae</taxon>
        <taxon>Rhodoplanes</taxon>
    </lineage>
</organism>
<sequence>MQAFCSGLADFHSVGFTRLTGVVDTITFAVAMLVLYLDMHAPGSANASRLVAMCGEGGLAGATAVRNAIFALRRGGMIVVDDPGGAGQAHPVRPTPALIDTMKDSLATRLSAMEPVVPWPKPAAEWARTDGVLEGFVRGNVEAYRNSRFLLFQQFPEIRGFMDRHCGYAVLLDVLGRSETSAQGMSTVVPLSEVAERFDVSRTHVRKLFGAAAANGWLDFEPKGRLTIDAARFARLRLWIGLEFAWTRRLVGSPPGAGSDVRACG</sequence>
<name>A0A327KP66_9BRAD</name>
<proteinExistence type="predicted"/>